<dbReference type="PROSITE" id="PS01227">
    <property type="entry name" value="UPF0012"/>
    <property type="match status" value="1"/>
</dbReference>
<feature type="compositionally biased region" description="Basic and acidic residues" evidence="2">
    <location>
        <begin position="101"/>
        <end position="118"/>
    </location>
</feature>
<dbReference type="Gene3D" id="3.60.110.10">
    <property type="entry name" value="Carbon-nitrogen hydrolase"/>
    <property type="match status" value="1"/>
</dbReference>
<feature type="domain" description="CN hydrolase" evidence="3">
    <location>
        <begin position="12"/>
        <end position="269"/>
    </location>
</feature>
<dbReference type="Pfam" id="PF00795">
    <property type="entry name" value="CN_hydrolase"/>
    <property type="match status" value="1"/>
</dbReference>
<dbReference type="EC" id="3.6.1.29" evidence="4"/>
<gene>
    <name evidence="4" type="ORF">BREU_0105</name>
</gene>
<dbReference type="AlphaFoldDB" id="A0A087CUY6"/>
<dbReference type="SUPFAM" id="SSF56317">
    <property type="entry name" value="Carbon-nitrogen hydrolase"/>
    <property type="match status" value="1"/>
</dbReference>
<feature type="region of interest" description="Disordered" evidence="2">
    <location>
        <begin position="99"/>
        <end position="120"/>
    </location>
</feature>
<dbReference type="eggNOG" id="COG0388">
    <property type="taxonomic scope" value="Bacteria"/>
</dbReference>
<evidence type="ECO:0000313" key="4">
    <source>
        <dbReference type="EMBL" id="KFI87086.1"/>
    </source>
</evidence>
<dbReference type="STRING" id="1437610.BREU_0105"/>
<dbReference type="InterPro" id="IPR001110">
    <property type="entry name" value="UPF0012_CS"/>
</dbReference>
<evidence type="ECO:0000313" key="5">
    <source>
        <dbReference type="Proteomes" id="UP000028984"/>
    </source>
</evidence>
<reference evidence="4 5" key="1">
    <citation type="submission" date="2014-03" db="EMBL/GenBank/DDBJ databases">
        <title>Genomics of Bifidobacteria.</title>
        <authorList>
            <person name="Ventura M."/>
            <person name="Milani C."/>
            <person name="Lugli G.A."/>
        </authorList>
    </citation>
    <scope>NUCLEOTIDE SEQUENCE [LARGE SCALE GENOMIC DNA]</scope>
    <source>
        <strain evidence="4 5">DSM 23975</strain>
    </source>
</reference>
<comment type="caution">
    <text evidence="4">The sequence shown here is derived from an EMBL/GenBank/DDBJ whole genome shotgun (WGS) entry which is preliminary data.</text>
</comment>
<dbReference type="Proteomes" id="UP000028984">
    <property type="component" value="Unassembled WGS sequence"/>
</dbReference>
<name>A0A087CUY6_9BIFI</name>
<evidence type="ECO:0000259" key="3">
    <source>
        <dbReference type="PROSITE" id="PS50263"/>
    </source>
</evidence>
<comment type="similarity">
    <text evidence="1">Belongs to the carbon-nitrogen hydrolase superfamily. NIT1/NIT2 family.</text>
</comment>
<organism evidence="4 5">
    <name type="scientific">Bifidobacterium reuteri DSM 23975</name>
    <dbReference type="NCBI Taxonomy" id="1437610"/>
    <lineage>
        <taxon>Bacteria</taxon>
        <taxon>Bacillati</taxon>
        <taxon>Actinomycetota</taxon>
        <taxon>Actinomycetes</taxon>
        <taxon>Bifidobacteriales</taxon>
        <taxon>Bifidobacteriaceae</taxon>
        <taxon>Bifidobacterium</taxon>
    </lineage>
</organism>
<dbReference type="PROSITE" id="PS50263">
    <property type="entry name" value="CN_HYDROLASE"/>
    <property type="match status" value="1"/>
</dbReference>
<proteinExistence type="inferred from homology"/>
<evidence type="ECO:0000256" key="1">
    <source>
        <dbReference type="ARBA" id="ARBA00010613"/>
    </source>
</evidence>
<keyword evidence="5" id="KW-1185">Reference proteome</keyword>
<dbReference type="InterPro" id="IPR036526">
    <property type="entry name" value="C-N_Hydrolase_sf"/>
</dbReference>
<dbReference type="PANTHER" id="PTHR23088">
    <property type="entry name" value="NITRILASE-RELATED"/>
    <property type="match status" value="1"/>
</dbReference>
<accession>A0A087CUY6</accession>
<dbReference type="RefSeq" id="WP_223847958.1">
    <property type="nucleotide sequence ID" value="NZ_JDUW01000001.1"/>
</dbReference>
<dbReference type="InterPro" id="IPR003010">
    <property type="entry name" value="C-N_Hydrolase"/>
</dbReference>
<dbReference type="EMBL" id="JGZK01000003">
    <property type="protein sequence ID" value="KFI87086.1"/>
    <property type="molecule type" value="Genomic_DNA"/>
</dbReference>
<keyword evidence="4" id="KW-0378">Hydrolase</keyword>
<protein>
    <submittedName>
        <fullName evidence="4">Carbon-nitrogen hydrolase</fullName>
        <ecNumber evidence="4">3.6.1.29</ecNumber>
    </submittedName>
</protein>
<dbReference type="GO" id="GO:0047710">
    <property type="term" value="F:bis(5'-adenosyl)-triphosphatase activity"/>
    <property type="evidence" value="ECO:0007669"/>
    <property type="project" value="UniProtKB-EC"/>
</dbReference>
<evidence type="ECO:0000256" key="2">
    <source>
        <dbReference type="SAM" id="MobiDB-lite"/>
    </source>
</evidence>
<dbReference type="CDD" id="cd07581">
    <property type="entry name" value="nitrilase_3"/>
    <property type="match status" value="1"/>
</dbReference>
<sequence>MGMIYASYDDRLKVAVAQFTVAREPERNLKLIDAFARDAAQDAAKLLVLPEGLIARDGDDDAFAAAHAQSIAGPFVTGLRRISANRHITLMGTVHVVPDARNMRGDEDRPDDHRDSQPDNRVSNAFLVVREGDIIADYRKLHLYDAFAAKESDVVSPGTQLPPIVDIDGWKIGVMTCYDVRFPEVARSLAVRGADAIVVSAAWVRGDSKERHWRLLTAARAVENTCYVLACSEVSKRNIGCSRIIDPMGETMAEADDTQSGLINAVLDRNRLERVREILPVLKNRRFADPKLR</sequence>
<dbReference type="PANTHER" id="PTHR23088:SF27">
    <property type="entry name" value="DEAMINATED GLUTATHIONE AMIDASE"/>
    <property type="match status" value="1"/>
</dbReference>